<name>A0ABN6NSL5_9ENTE</name>
<dbReference type="Pfam" id="PF13731">
    <property type="entry name" value="WxL"/>
    <property type="match status" value="1"/>
</dbReference>
<dbReference type="Proteomes" id="UP000831692">
    <property type="component" value="Chromosome"/>
</dbReference>
<dbReference type="InterPro" id="IPR027994">
    <property type="entry name" value="WxL_dom"/>
</dbReference>
<organism evidence="4 5">
    <name type="scientific">Enterococcus innesii</name>
    <dbReference type="NCBI Taxonomy" id="2839759"/>
    <lineage>
        <taxon>Bacteria</taxon>
        <taxon>Bacillati</taxon>
        <taxon>Bacillota</taxon>
        <taxon>Bacilli</taxon>
        <taxon>Lactobacillales</taxon>
        <taxon>Enterococcaceae</taxon>
        <taxon>Enterococcus</taxon>
    </lineage>
</organism>
<feature type="signal peptide" evidence="2">
    <location>
        <begin position="1"/>
        <end position="31"/>
    </location>
</feature>
<dbReference type="GeneID" id="83457650"/>
<feature type="region of interest" description="Disordered" evidence="1">
    <location>
        <begin position="52"/>
        <end position="73"/>
    </location>
</feature>
<dbReference type="EMBL" id="AP025635">
    <property type="protein sequence ID" value="BDG68082.1"/>
    <property type="molecule type" value="Genomic_DNA"/>
</dbReference>
<evidence type="ECO:0000256" key="1">
    <source>
        <dbReference type="SAM" id="MobiDB-lite"/>
    </source>
</evidence>
<keyword evidence="5" id="KW-1185">Reference proteome</keyword>
<feature type="compositionally biased region" description="Basic and acidic residues" evidence="1">
    <location>
        <begin position="173"/>
        <end position="195"/>
    </location>
</feature>
<dbReference type="Pfam" id="PF20585">
    <property type="entry name" value="Pectate_lyase_5"/>
    <property type="match status" value="1"/>
</dbReference>
<evidence type="ECO:0000259" key="3">
    <source>
        <dbReference type="Pfam" id="PF13731"/>
    </source>
</evidence>
<feature type="domain" description="WxL" evidence="3">
    <location>
        <begin position="787"/>
        <end position="993"/>
    </location>
</feature>
<keyword evidence="2" id="KW-0732">Signal</keyword>
<feature type="region of interest" description="Disordered" evidence="1">
    <location>
        <begin position="169"/>
        <end position="195"/>
    </location>
</feature>
<feature type="region of interest" description="Disordered" evidence="1">
    <location>
        <begin position="794"/>
        <end position="813"/>
    </location>
</feature>
<proteinExistence type="predicted"/>
<accession>A0ABN6NSL5</accession>
<evidence type="ECO:0000313" key="4">
    <source>
        <dbReference type="EMBL" id="BDG68082.1"/>
    </source>
</evidence>
<evidence type="ECO:0000256" key="2">
    <source>
        <dbReference type="SAM" id="SignalP"/>
    </source>
</evidence>
<protein>
    <recommendedName>
        <fullName evidence="3">WxL domain-containing protein</fullName>
    </recommendedName>
</protein>
<gene>
    <name evidence="4" type="ORF">ENLAB_16460</name>
</gene>
<evidence type="ECO:0000313" key="5">
    <source>
        <dbReference type="Proteomes" id="UP000831692"/>
    </source>
</evidence>
<reference evidence="4 5" key="1">
    <citation type="submission" date="2022-03" db="EMBL/GenBank/DDBJ databases">
        <title>Complete genome sequence of Enterococcus innesii DB-1.</title>
        <authorList>
            <person name="Fukuda D."/>
            <person name="Nolasco-Hipolito C."/>
        </authorList>
    </citation>
    <scope>NUCLEOTIDE SEQUENCE [LARGE SCALE GENOMIC DNA]</scope>
    <source>
        <strain evidence="4 5">DB-1</strain>
    </source>
</reference>
<feature type="compositionally biased region" description="Polar residues" evidence="1">
    <location>
        <begin position="58"/>
        <end position="73"/>
    </location>
</feature>
<dbReference type="InterPro" id="IPR046776">
    <property type="entry name" value="Pectate_lyase_5"/>
</dbReference>
<dbReference type="RefSeq" id="WP_244350663.1">
    <property type="nucleotide sequence ID" value="NZ_AP025635.1"/>
</dbReference>
<feature type="chain" id="PRO_5046105202" description="WxL domain-containing protein" evidence="2">
    <location>
        <begin position="32"/>
        <end position="996"/>
    </location>
</feature>
<sequence>MKGKLQKSWVLSSLVLMGLTTTLPSVNMVLAETVNETQNTETQDVTMPYDNLLEEPTTDSSDTQQEPTVEEQPTFSLEKEQMIGTIGETTEVVILVDRPTKQVQVTIPQEITIQREELSEGLEVTQMTEEEWSFTAEESTEFRIPVTSETVGVFTIRTENNIDGTIDFLEESTSERNRGKTENNLDDSDQMKRSQDLEENNYEFDEDAEVGIQNVSNWVEFIQAIADVSITTINITSDFETPDNPRQNLTSITGGATTNVTATERFVYMNVRNISRTLVVEGNGHEIDFRSITLCFYDLTATTANPWNITLKDLTIYHGNWYGPLTFNDLGTTNQNASAITYHNITNYGNQLIHSPRSSVRISGKTSSKQMREYTSSFRTWRINATDQTNIYASNLTILEDSEVELETISAGNLDLGEVQTTNNQFKMEKNTTLLATSNGSGGEAEGIPLLVRRGSVEIAEGASATLIPQSSRSAISLRTSNAMLKISENASLSIDSRGTKANANGSIYNVIWMAAGTSLIVENSGELNIQATNMASSPSNIIHVAGNAQFSVGKDAVLDIKSDSTSINQNLIYFASAGSRFTFSDAKRVNLERTSAISGTSMDNGLVRIEGSTGLLDVDVQSVKQWNRGNFEEQPTFSWTPIFNLNLRYTTFTPRIMNVSSIKQEIVETFSANFTTRNVQRVLFERIPDVEVTINPLTGDPSQTNSYRITGTATPKSLVRFSGDPAIPEGTLDSPNTSDDKAFHVMADDNGTYQYDLPAGVRFTSGNEVIAYAFLDGKTDTASTIVEEYTPTFPVPPVDPLEPELEVSPENKPEIPEDQGLLSIDFVSQFNFCTQSISSTDKTYYAQPQRLLNEEGEVIADEGRPNYVQISDRRSDANRVGWEISVIQNTQFTNDNGDELAGAQLRFMNQQLATAQGGSKPSIRTPEEVILIPEQKQILLTADEETGTGTWIYRFGDKESSDKSVALDVPHSSNPTASVYQTKLIWELSSVPENK</sequence>